<organism evidence="2 3">
    <name type="scientific">Vicia faba</name>
    <name type="common">Broad bean</name>
    <name type="synonym">Faba vulgaris</name>
    <dbReference type="NCBI Taxonomy" id="3906"/>
    <lineage>
        <taxon>Eukaryota</taxon>
        <taxon>Viridiplantae</taxon>
        <taxon>Streptophyta</taxon>
        <taxon>Embryophyta</taxon>
        <taxon>Tracheophyta</taxon>
        <taxon>Spermatophyta</taxon>
        <taxon>Magnoliopsida</taxon>
        <taxon>eudicotyledons</taxon>
        <taxon>Gunneridae</taxon>
        <taxon>Pentapetalae</taxon>
        <taxon>rosids</taxon>
        <taxon>fabids</taxon>
        <taxon>Fabales</taxon>
        <taxon>Fabaceae</taxon>
        <taxon>Papilionoideae</taxon>
        <taxon>50 kb inversion clade</taxon>
        <taxon>NPAAA clade</taxon>
        <taxon>Hologalegina</taxon>
        <taxon>IRL clade</taxon>
        <taxon>Fabeae</taxon>
        <taxon>Vicia</taxon>
    </lineage>
</organism>
<dbReference type="PANTHER" id="PTHR11017:SF573">
    <property type="entry name" value="ADP-RIBOSYL CYCLASE_CYCLIC ADP-RIBOSE HYDROLASE"/>
    <property type="match status" value="1"/>
</dbReference>
<dbReference type="InterPro" id="IPR027417">
    <property type="entry name" value="P-loop_NTPase"/>
</dbReference>
<dbReference type="Proteomes" id="UP001157006">
    <property type="component" value="Chromosome 1S"/>
</dbReference>
<name>A0AAV0Z5A8_VICFA</name>
<dbReference type="SUPFAM" id="SSF52540">
    <property type="entry name" value="P-loop containing nucleoside triphosphate hydrolases"/>
    <property type="match status" value="1"/>
</dbReference>
<dbReference type="PANTHER" id="PTHR11017">
    <property type="entry name" value="LEUCINE-RICH REPEAT-CONTAINING PROTEIN"/>
    <property type="match status" value="1"/>
</dbReference>
<protein>
    <submittedName>
        <fullName evidence="2">Uncharacterized protein</fullName>
    </submittedName>
</protein>
<dbReference type="AlphaFoldDB" id="A0AAV0Z5A8"/>
<feature type="transmembrane region" description="Helical" evidence="1">
    <location>
        <begin position="324"/>
        <end position="344"/>
    </location>
</feature>
<proteinExistence type="predicted"/>
<evidence type="ECO:0000256" key="1">
    <source>
        <dbReference type="SAM" id="Phobius"/>
    </source>
</evidence>
<dbReference type="InterPro" id="IPR044974">
    <property type="entry name" value="Disease_R_plants"/>
</dbReference>
<keyword evidence="3" id="KW-1185">Reference proteome</keyword>
<reference evidence="2 3" key="1">
    <citation type="submission" date="2023-01" db="EMBL/GenBank/DDBJ databases">
        <authorList>
            <person name="Kreplak J."/>
        </authorList>
    </citation>
    <scope>NUCLEOTIDE SEQUENCE [LARGE SCALE GENOMIC DNA]</scope>
</reference>
<dbReference type="GO" id="GO:0006952">
    <property type="term" value="P:defense response"/>
    <property type="evidence" value="ECO:0007669"/>
    <property type="project" value="InterPro"/>
</dbReference>
<dbReference type="EMBL" id="OX451735">
    <property type="protein sequence ID" value="CAI8591999.1"/>
    <property type="molecule type" value="Genomic_DNA"/>
</dbReference>
<gene>
    <name evidence="2" type="ORF">VFH_I017360</name>
</gene>
<evidence type="ECO:0000313" key="2">
    <source>
        <dbReference type="EMBL" id="CAI8591999.1"/>
    </source>
</evidence>
<keyword evidence="1" id="KW-0472">Membrane</keyword>
<sequence length="501" mass="55839">MADQVSSSSFFTYDVFFSFNPLDTSNGFAANVSQAFQRRGIKAFIESRDEITPIVKEVSRKHYYAPLANEDHLVELDDPLEELCSLMDMKSDSVLKIGIFGMTCVGKTTLARAVYNRIAHQFEGDCFLDVKGSGLVCLQNRLLFDIVGEDIQIESADRGLLKTLVIKKCHFSNAPKHLPSSLRVLQWWNYPSQKLPCDFDSKQLVILWMSQDKGVALALLTELFMTYQIICKVRVETRMVMLSTMLFSFYYFPIQKLLNLTRLTDISKALQTCKRAARVTLQASVRVLHAEVTWRLVGLVSSVVGLLCYALSPSLNQLIGGWNSFKIVLYAMFSLIIGATILFGKKSSLSVQYVQYKTYMKFAVLMIVSVYSFYYDNAVAGKPELLSVVSNAALALMSLSLSRLVKLGFEIGIFSYFLGCLVIQLWTIDGKLILVAIIFGCPLFIMQSSLDSEPEVCNGTQVINSDSQTVLTNGGQDIHPNSQTVLTNGGQDIHSSSDVTP</sequence>
<accession>A0AAV0Z5A8</accession>
<feature type="transmembrane region" description="Helical" evidence="1">
    <location>
        <begin position="356"/>
        <end position="374"/>
    </location>
</feature>
<keyword evidence="1" id="KW-1133">Transmembrane helix</keyword>
<evidence type="ECO:0000313" key="3">
    <source>
        <dbReference type="Proteomes" id="UP001157006"/>
    </source>
</evidence>
<feature type="transmembrane region" description="Helical" evidence="1">
    <location>
        <begin position="417"/>
        <end position="445"/>
    </location>
</feature>
<feature type="transmembrane region" description="Helical" evidence="1">
    <location>
        <begin position="292"/>
        <end position="312"/>
    </location>
</feature>
<dbReference type="Gene3D" id="3.40.50.300">
    <property type="entry name" value="P-loop containing nucleotide triphosphate hydrolases"/>
    <property type="match status" value="1"/>
</dbReference>
<keyword evidence="1" id="KW-0812">Transmembrane</keyword>